<dbReference type="InterPro" id="IPR002818">
    <property type="entry name" value="DJ-1/PfpI"/>
</dbReference>
<keyword evidence="4" id="KW-1185">Reference proteome</keyword>
<dbReference type="SUPFAM" id="SSF52317">
    <property type="entry name" value="Class I glutamine amidotransferase-like"/>
    <property type="match status" value="1"/>
</dbReference>
<dbReference type="FunFam" id="3.40.50.880:FF:000015">
    <property type="entry name" value="Protein DJ-1 homolog C"/>
    <property type="match status" value="1"/>
</dbReference>
<organism evidence="3 4">
    <name type="scientific">Extibacter muris</name>
    <dbReference type="NCBI Taxonomy" id="1796622"/>
    <lineage>
        <taxon>Bacteria</taxon>
        <taxon>Bacillati</taxon>
        <taxon>Bacillota</taxon>
        <taxon>Clostridia</taxon>
        <taxon>Lachnospirales</taxon>
        <taxon>Lachnospiraceae</taxon>
        <taxon>Extibacter</taxon>
    </lineage>
</organism>
<gene>
    <name evidence="3" type="ORF">E1963_00320</name>
</gene>
<dbReference type="GO" id="GO:0005737">
    <property type="term" value="C:cytoplasm"/>
    <property type="evidence" value="ECO:0007669"/>
    <property type="project" value="UniProtKB-ARBA"/>
</dbReference>
<dbReference type="CDD" id="cd03135">
    <property type="entry name" value="GATase1_DJ-1"/>
    <property type="match status" value="1"/>
</dbReference>
<accession>A0A4V2WSW4</accession>
<protein>
    <submittedName>
        <fullName evidence="3">DJ-1/PfpI family protein</fullName>
    </submittedName>
</protein>
<dbReference type="EMBL" id="SMMX01000001">
    <property type="protein sequence ID" value="TDA23240.1"/>
    <property type="molecule type" value="Genomic_DNA"/>
</dbReference>
<proteinExistence type="predicted"/>
<name>A0A4V2WSW4_9FIRM</name>
<keyword evidence="1" id="KW-0677">Repeat</keyword>
<dbReference type="PANTHER" id="PTHR48094">
    <property type="entry name" value="PROTEIN/NUCLEIC ACID DEGLYCASE DJ-1-RELATED"/>
    <property type="match status" value="1"/>
</dbReference>
<dbReference type="AlphaFoldDB" id="A0A4V2WSW4"/>
<evidence type="ECO:0000256" key="1">
    <source>
        <dbReference type="ARBA" id="ARBA00022737"/>
    </source>
</evidence>
<dbReference type="NCBIfam" id="TIGR01383">
    <property type="entry name" value="not_thiJ"/>
    <property type="match status" value="1"/>
</dbReference>
<dbReference type="Gene3D" id="3.40.50.880">
    <property type="match status" value="1"/>
</dbReference>
<evidence type="ECO:0000313" key="3">
    <source>
        <dbReference type="EMBL" id="TDA23240.1"/>
    </source>
</evidence>
<dbReference type="Pfam" id="PF01965">
    <property type="entry name" value="DJ-1_PfpI"/>
    <property type="match status" value="1"/>
</dbReference>
<dbReference type="RefSeq" id="WP_066578421.1">
    <property type="nucleotide sequence ID" value="NZ_JAOBST010000012.1"/>
</dbReference>
<comment type="caution">
    <text evidence="3">The sequence shown here is derived from an EMBL/GenBank/DDBJ whole genome shotgun (WGS) entry which is preliminary data.</text>
</comment>
<evidence type="ECO:0000259" key="2">
    <source>
        <dbReference type="Pfam" id="PF01965"/>
    </source>
</evidence>
<evidence type="ECO:0000313" key="4">
    <source>
        <dbReference type="Proteomes" id="UP000295710"/>
    </source>
</evidence>
<dbReference type="Proteomes" id="UP000295710">
    <property type="component" value="Unassembled WGS sequence"/>
</dbReference>
<dbReference type="PANTHER" id="PTHR48094:SF12">
    <property type="entry name" value="PARKINSON DISEASE PROTEIN 7 HOMOLOG"/>
    <property type="match status" value="1"/>
</dbReference>
<feature type="domain" description="DJ-1/PfpI" evidence="2">
    <location>
        <begin position="2"/>
        <end position="165"/>
    </location>
</feature>
<dbReference type="InterPro" id="IPR050325">
    <property type="entry name" value="Prot/Nucl_acid_deglycase"/>
</dbReference>
<reference evidence="3 4" key="1">
    <citation type="journal article" date="2016" name="Nat. Microbiol.">
        <title>The Mouse Intestinal Bacterial Collection (miBC) provides host-specific insight into cultured diversity and functional potential of the gut microbiota.</title>
        <authorList>
            <person name="Lagkouvardos I."/>
            <person name="Pukall R."/>
            <person name="Abt B."/>
            <person name="Foesel B.U."/>
            <person name="Meier-Kolthoff J.P."/>
            <person name="Kumar N."/>
            <person name="Bresciani A."/>
            <person name="Martinez I."/>
            <person name="Just S."/>
            <person name="Ziegler C."/>
            <person name="Brugiroux S."/>
            <person name="Garzetti D."/>
            <person name="Wenning M."/>
            <person name="Bui T.P."/>
            <person name="Wang J."/>
            <person name="Hugenholtz F."/>
            <person name="Plugge C.M."/>
            <person name="Peterson D.A."/>
            <person name="Hornef M.W."/>
            <person name="Baines J.F."/>
            <person name="Smidt H."/>
            <person name="Walter J."/>
            <person name="Kristiansen K."/>
            <person name="Nielsen H.B."/>
            <person name="Haller D."/>
            <person name="Overmann J."/>
            <person name="Stecher B."/>
            <person name="Clavel T."/>
        </authorList>
    </citation>
    <scope>NUCLEOTIDE SEQUENCE [LARGE SCALE GENOMIC DNA]</scope>
    <source>
        <strain evidence="3 4">DSM 28560</strain>
    </source>
</reference>
<dbReference type="InterPro" id="IPR029062">
    <property type="entry name" value="Class_I_gatase-like"/>
</dbReference>
<dbReference type="InterPro" id="IPR006287">
    <property type="entry name" value="DJ-1"/>
</dbReference>
<sequence>MKRVSVILADGFEEIEALTVVDLLRRAKIYVDTVSVTDEYIVHGAHGINVQTEDLFDEVNFVEFDMIVLPGGMPGTRNLEEHNGVRRVVKDFIEEGKTVAAICAAPTILGNLGLLKGKRVTCYPTMETKIQGAVLTGAPVTVDGNIITGRGAGTAIDFALKIIEQLMGKEKAKEIAESIVYE</sequence>